<dbReference type="CDD" id="cd01949">
    <property type="entry name" value="GGDEF"/>
    <property type="match status" value="1"/>
</dbReference>
<dbReference type="SUPFAM" id="SSF52172">
    <property type="entry name" value="CheY-like"/>
    <property type="match status" value="1"/>
</dbReference>
<accession>A0A8J6NBM2</accession>
<evidence type="ECO:0000259" key="3">
    <source>
        <dbReference type="PROSITE" id="PS50112"/>
    </source>
</evidence>
<dbReference type="GO" id="GO:0000160">
    <property type="term" value="P:phosphorelay signal transduction system"/>
    <property type="evidence" value="ECO:0007669"/>
    <property type="project" value="InterPro"/>
</dbReference>
<comment type="caution">
    <text evidence="5">The sequence shown here is derived from an EMBL/GenBank/DDBJ whole genome shotgun (WGS) entry which is preliminary data.</text>
</comment>
<sequence>MKKILIIDNNPVILKLLSSTLENEGYDVLTACDGLTAFDILQHHVPDIIFLDLIMPNINGEQLSRMMCDMESLQNTPVILISGVAAEAGKHCDLKGIDGCIAKGPNLKTFVLEIVRKLDSGSYKTTAEVTGRDEVYPREVSQELLATNHHLKVVLQNMNDGMVEITRDNRVIFANRAISDLIGLPEEKLLAIDFTELFQRDDKQRLCEILKNVTDAPVTTEQNETLLLNKKHVTLQLIPISSRETHSIIVILRDMTEKVEAENELREIKNYLASVLASVQVGIFIVDAETRTIIDANPVALEMFGLEKKELLGRRCYDFACPKAPGDCPILDNDEVRYKTVQTLVGRNGSDLFVHKTATSCKINNKKYIVESLVDITEQKVLEEKLRTQSITDDMTGLLNRRGFFMMAKKQLKIADRSQKPLYLLFADVDNLKWINDTFGHEAGDKILVQASKILSSVRSSDIVGRLGGDEFAILVVGNEDSESKAHIEKRFGDLLEQANTQCDDRFSLSISYGVVRYDPASPSSIEELLSQGDKLMYASKNEKRSV</sequence>
<feature type="modified residue" description="4-aspartylphosphate" evidence="1">
    <location>
        <position position="52"/>
    </location>
</feature>
<keyword evidence="1" id="KW-0597">Phosphoprotein</keyword>
<dbReference type="PROSITE" id="PS50112">
    <property type="entry name" value="PAS"/>
    <property type="match status" value="2"/>
</dbReference>
<dbReference type="InterPro" id="IPR052155">
    <property type="entry name" value="Biofilm_reg_signaling"/>
</dbReference>
<evidence type="ECO:0000313" key="6">
    <source>
        <dbReference type="Proteomes" id="UP000614424"/>
    </source>
</evidence>
<dbReference type="Gene3D" id="3.40.50.2300">
    <property type="match status" value="1"/>
</dbReference>
<dbReference type="Pfam" id="PF13426">
    <property type="entry name" value="PAS_9"/>
    <property type="match status" value="2"/>
</dbReference>
<dbReference type="PROSITE" id="PS50110">
    <property type="entry name" value="RESPONSE_REGULATORY"/>
    <property type="match status" value="1"/>
</dbReference>
<dbReference type="AlphaFoldDB" id="A0A8J6NBM2"/>
<evidence type="ECO:0000259" key="2">
    <source>
        <dbReference type="PROSITE" id="PS50110"/>
    </source>
</evidence>
<feature type="domain" description="GGDEF" evidence="4">
    <location>
        <begin position="420"/>
        <end position="547"/>
    </location>
</feature>
<dbReference type="InterPro" id="IPR001789">
    <property type="entry name" value="Sig_transdc_resp-reg_receiver"/>
</dbReference>
<dbReference type="NCBIfam" id="TIGR00254">
    <property type="entry name" value="GGDEF"/>
    <property type="match status" value="1"/>
</dbReference>
<dbReference type="Gene3D" id="3.30.450.20">
    <property type="entry name" value="PAS domain"/>
    <property type="match status" value="2"/>
</dbReference>
<feature type="domain" description="PAS" evidence="3">
    <location>
        <begin position="147"/>
        <end position="217"/>
    </location>
</feature>
<reference evidence="5 6" key="1">
    <citation type="submission" date="2020-08" db="EMBL/GenBank/DDBJ databases">
        <title>Bridging the membrane lipid divide: bacteria of the FCB group superphylum have the potential to synthesize archaeal ether lipids.</title>
        <authorList>
            <person name="Villanueva L."/>
            <person name="Von Meijenfeldt F.A.B."/>
            <person name="Westbye A.B."/>
            <person name="Yadav S."/>
            <person name="Hopmans E.C."/>
            <person name="Dutilh B.E."/>
            <person name="Sinninghe Damste J.S."/>
        </authorList>
    </citation>
    <scope>NUCLEOTIDE SEQUENCE [LARGE SCALE GENOMIC DNA]</scope>
    <source>
        <strain evidence="5">NIOZ-UU47</strain>
    </source>
</reference>
<dbReference type="InterPro" id="IPR043128">
    <property type="entry name" value="Rev_trsase/Diguanyl_cyclase"/>
</dbReference>
<dbReference type="InterPro" id="IPR029787">
    <property type="entry name" value="Nucleotide_cyclase"/>
</dbReference>
<dbReference type="Pfam" id="PF00990">
    <property type="entry name" value="GGDEF"/>
    <property type="match status" value="1"/>
</dbReference>
<protein>
    <submittedName>
        <fullName evidence="5">Diguanylate cyclase</fullName>
    </submittedName>
</protein>
<dbReference type="PANTHER" id="PTHR44757:SF2">
    <property type="entry name" value="BIOFILM ARCHITECTURE MAINTENANCE PROTEIN MBAA"/>
    <property type="match status" value="1"/>
</dbReference>
<dbReference type="SMART" id="SM00091">
    <property type="entry name" value="PAS"/>
    <property type="match status" value="2"/>
</dbReference>
<evidence type="ECO:0000259" key="4">
    <source>
        <dbReference type="PROSITE" id="PS50887"/>
    </source>
</evidence>
<dbReference type="CDD" id="cd00130">
    <property type="entry name" value="PAS"/>
    <property type="match status" value="2"/>
</dbReference>
<dbReference type="Gene3D" id="3.30.70.270">
    <property type="match status" value="1"/>
</dbReference>
<dbReference type="SUPFAM" id="SSF55073">
    <property type="entry name" value="Nucleotide cyclase"/>
    <property type="match status" value="1"/>
</dbReference>
<dbReference type="InterPro" id="IPR000160">
    <property type="entry name" value="GGDEF_dom"/>
</dbReference>
<dbReference type="SUPFAM" id="SSF55785">
    <property type="entry name" value="PYP-like sensor domain (PAS domain)"/>
    <property type="match status" value="2"/>
</dbReference>
<dbReference type="Pfam" id="PF00072">
    <property type="entry name" value="Response_reg"/>
    <property type="match status" value="1"/>
</dbReference>
<evidence type="ECO:0000313" key="5">
    <source>
        <dbReference type="EMBL" id="MBC8316724.1"/>
    </source>
</evidence>
<dbReference type="EMBL" id="JACNJZ010000050">
    <property type="protein sequence ID" value="MBC8316724.1"/>
    <property type="molecule type" value="Genomic_DNA"/>
</dbReference>
<dbReference type="Proteomes" id="UP000614424">
    <property type="component" value="Unassembled WGS sequence"/>
</dbReference>
<dbReference type="InterPro" id="IPR035965">
    <property type="entry name" value="PAS-like_dom_sf"/>
</dbReference>
<dbReference type="SMART" id="SM00448">
    <property type="entry name" value="REC"/>
    <property type="match status" value="1"/>
</dbReference>
<dbReference type="InterPro" id="IPR000014">
    <property type="entry name" value="PAS"/>
</dbReference>
<feature type="domain" description="PAS" evidence="3">
    <location>
        <begin position="268"/>
        <end position="314"/>
    </location>
</feature>
<dbReference type="PROSITE" id="PS50887">
    <property type="entry name" value="GGDEF"/>
    <property type="match status" value="1"/>
</dbReference>
<organism evidence="5 6">
    <name type="scientific">Candidatus Desulfobia pelagia</name>
    <dbReference type="NCBI Taxonomy" id="2841692"/>
    <lineage>
        <taxon>Bacteria</taxon>
        <taxon>Pseudomonadati</taxon>
        <taxon>Thermodesulfobacteriota</taxon>
        <taxon>Desulfobulbia</taxon>
        <taxon>Desulfobulbales</taxon>
        <taxon>Desulfobulbaceae</taxon>
        <taxon>Candidatus Desulfobia</taxon>
    </lineage>
</organism>
<dbReference type="InterPro" id="IPR011006">
    <property type="entry name" value="CheY-like_superfamily"/>
</dbReference>
<evidence type="ECO:0000256" key="1">
    <source>
        <dbReference type="PROSITE-ProRule" id="PRU00169"/>
    </source>
</evidence>
<proteinExistence type="predicted"/>
<feature type="domain" description="Response regulatory" evidence="2">
    <location>
        <begin position="3"/>
        <end position="118"/>
    </location>
</feature>
<dbReference type="SMART" id="SM00267">
    <property type="entry name" value="GGDEF"/>
    <property type="match status" value="1"/>
</dbReference>
<dbReference type="PANTHER" id="PTHR44757">
    <property type="entry name" value="DIGUANYLATE CYCLASE DGCP"/>
    <property type="match status" value="1"/>
</dbReference>
<name>A0A8J6NBM2_9BACT</name>
<dbReference type="NCBIfam" id="TIGR00229">
    <property type="entry name" value="sensory_box"/>
    <property type="match status" value="2"/>
</dbReference>
<gene>
    <name evidence="5" type="ORF">H8E41_02390</name>
</gene>